<comment type="caution">
    <text evidence="1">The sequence shown here is derived from an EMBL/GenBank/DDBJ whole genome shotgun (WGS) entry which is preliminary data.</text>
</comment>
<name>A0AAV0P309_9ROSI</name>
<accession>A0AAV0P309</accession>
<organism evidence="1 2">
    <name type="scientific">Linum tenue</name>
    <dbReference type="NCBI Taxonomy" id="586396"/>
    <lineage>
        <taxon>Eukaryota</taxon>
        <taxon>Viridiplantae</taxon>
        <taxon>Streptophyta</taxon>
        <taxon>Embryophyta</taxon>
        <taxon>Tracheophyta</taxon>
        <taxon>Spermatophyta</taxon>
        <taxon>Magnoliopsida</taxon>
        <taxon>eudicotyledons</taxon>
        <taxon>Gunneridae</taxon>
        <taxon>Pentapetalae</taxon>
        <taxon>rosids</taxon>
        <taxon>fabids</taxon>
        <taxon>Malpighiales</taxon>
        <taxon>Linaceae</taxon>
        <taxon>Linum</taxon>
    </lineage>
</organism>
<dbReference type="EMBL" id="CAMGYJ010000008">
    <property type="protein sequence ID" value="CAI0465226.1"/>
    <property type="molecule type" value="Genomic_DNA"/>
</dbReference>
<evidence type="ECO:0000313" key="1">
    <source>
        <dbReference type="EMBL" id="CAI0465226.1"/>
    </source>
</evidence>
<gene>
    <name evidence="1" type="ORF">LITE_LOCUS36522</name>
</gene>
<proteinExistence type="predicted"/>
<protein>
    <submittedName>
        <fullName evidence="1">Uncharacterized protein</fullName>
    </submittedName>
</protein>
<evidence type="ECO:0000313" key="2">
    <source>
        <dbReference type="Proteomes" id="UP001154282"/>
    </source>
</evidence>
<dbReference type="Proteomes" id="UP001154282">
    <property type="component" value="Unassembled WGS sequence"/>
</dbReference>
<reference evidence="1" key="1">
    <citation type="submission" date="2022-08" db="EMBL/GenBank/DDBJ databases">
        <authorList>
            <person name="Gutierrez-Valencia J."/>
        </authorList>
    </citation>
    <scope>NUCLEOTIDE SEQUENCE</scope>
</reference>
<dbReference type="AlphaFoldDB" id="A0AAV0P309"/>
<sequence length="84" mass="9780">MKQSKPRPRVVTKQVVVVRRSSRVANKSSLVYAEVIVDRVMMPRTEFSKDFCKKNLPKGDDVVTLRDEEGDEYSTIYIFQGRRD</sequence>
<keyword evidence="2" id="KW-1185">Reference proteome</keyword>